<keyword evidence="5" id="KW-1185">Reference proteome</keyword>
<keyword evidence="2" id="KW-0812">Transmembrane</keyword>
<dbReference type="SUPFAM" id="SSF50156">
    <property type="entry name" value="PDZ domain-like"/>
    <property type="match status" value="1"/>
</dbReference>
<organism evidence="4 5">
    <name type="scientific">Bombilactobacillus folatiphilus</name>
    <dbReference type="NCBI Taxonomy" id="2923362"/>
    <lineage>
        <taxon>Bacteria</taxon>
        <taxon>Bacillati</taxon>
        <taxon>Bacillota</taxon>
        <taxon>Bacilli</taxon>
        <taxon>Lactobacillales</taxon>
        <taxon>Lactobacillaceae</taxon>
        <taxon>Bombilactobacillus</taxon>
    </lineage>
</organism>
<comment type="catalytic activity">
    <reaction evidence="1">
        <text>Hydrolysis of proteins in presence of ATP.</text>
        <dbReference type="EC" id="3.4.21.53"/>
    </reaction>
</comment>
<feature type="domain" description="Lon proteolytic" evidence="3">
    <location>
        <begin position="228"/>
        <end position="346"/>
    </location>
</feature>
<keyword evidence="2" id="KW-0472">Membrane</keyword>
<reference evidence="4" key="1">
    <citation type="journal article" date="2022" name="Int. J. Syst. Evol. Microbiol.">
        <title>Apilactobacillus apisilvae sp. nov., Nicolia spurrieriana gen. nov. sp. nov., Bombilactobacillus folatiphilus sp. nov. and Bombilactobacillus thymidiniphilus sp. nov., four new lactic acid bacterial isolates from stingless bees Tetragonula carbonaria and Austroplebeia australis.</title>
        <authorList>
            <person name="Oliphant S.A."/>
            <person name="Watson-Haigh N.S."/>
            <person name="Sumby K.M."/>
            <person name="Gardner J."/>
            <person name="Groom S."/>
            <person name="Jiranek V."/>
        </authorList>
    </citation>
    <scope>NUCLEOTIDE SEQUENCE</scope>
    <source>
        <strain evidence="4">SG4_D2</strain>
    </source>
</reference>
<dbReference type="Gene3D" id="2.30.42.10">
    <property type="match status" value="1"/>
</dbReference>
<evidence type="ECO:0000256" key="1">
    <source>
        <dbReference type="PROSITE-ProRule" id="PRU01122"/>
    </source>
</evidence>
<keyword evidence="1" id="KW-0720">Serine protease</keyword>
<evidence type="ECO:0000259" key="3">
    <source>
        <dbReference type="PROSITE" id="PS51786"/>
    </source>
</evidence>
<proteinExistence type="inferred from homology"/>
<dbReference type="Proteomes" id="UP000831495">
    <property type="component" value="Chromosome"/>
</dbReference>
<feature type="active site" evidence="1">
    <location>
        <position position="280"/>
    </location>
</feature>
<accession>A0ABY4PAV9</accession>
<dbReference type="RefSeq" id="WP_249515018.1">
    <property type="nucleotide sequence ID" value="NZ_CP093366.1"/>
</dbReference>
<keyword evidence="1" id="KW-0645">Protease</keyword>
<evidence type="ECO:0000256" key="2">
    <source>
        <dbReference type="SAM" id="Phobius"/>
    </source>
</evidence>
<keyword evidence="1" id="KW-0378">Hydrolase</keyword>
<dbReference type="PROSITE" id="PS51786">
    <property type="entry name" value="LON_PROTEOLYTIC"/>
    <property type="match status" value="1"/>
</dbReference>
<dbReference type="PANTHER" id="PTHR10046">
    <property type="entry name" value="ATP DEPENDENT LON PROTEASE FAMILY MEMBER"/>
    <property type="match status" value="1"/>
</dbReference>
<evidence type="ECO:0000313" key="4">
    <source>
        <dbReference type="EMBL" id="UQS82740.1"/>
    </source>
</evidence>
<dbReference type="EC" id="3.4.21.53" evidence="1"/>
<dbReference type="EMBL" id="CP093366">
    <property type="protein sequence ID" value="UQS82740.1"/>
    <property type="molecule type" value="Genomic_DNA"/>
</dbReference>
<dbReference type="Pfam" id="PF13180">
    <property type="entry name" value="PDZ_2"/>
    <property type="match status" value="1"/>
</dbReference>
<dbReference type="InterPro" id="IPR036034">
    <property type="entry name" value="PDZ_sf"/>
</dbReference>
<name>A0ABY4PAV9_9LACO</name>
<keyword evidence="2" id="KW-1133">Transmembrane helix</keyword>
<feature type="active site" evidence="1">
    <location>
        <position position="235"/>
    </location>
</feature>
<gene>
    <name evidence="4" type="ORF">MOO45_03610</name>
</gene>
<dbReference type="NCBIfam" id="NF041438">
    <property type="entry name" value="SepM_fam_S16"/>
    <property type="match status" value="1"/>
</dbReference>
<dbReference type="InterPro" id="IPR014721">
    <property type="entry name" value="Ribsml_uS5_D2-typ_fold_subgr"/>
</dbReference>
<dbReference type="InterPro" id="IPR027065">
    <property type="entry name" value="Lon_Prtase"/>
</dbReference>
<dbReference type="InterPro" id="IPR020568">
    <property type="entry name" value="Ribosomal_Su5_D2-typ_SF"/>
</dbReference>
<dbReference type="SUPFAM" id="SSF54211">
    <property type="entry name" value="Ribosomal protein S5 domain 2-like"/>
    <property type="match status" value="1"/>
</dbReference>
<protein>
    <recommendedName>
        <fullName evidence="1">endopeptidase La</fullName>
        <ecNumber evidence="1">3.4.21.53</ecNumber>
    </recommendedName>
</protein>
<dbReference type="Pfam" id="PF05362">
    <property type="entry name" value="Lon_C"/>
    <property type="match status" value="1"/>
</dbReference>
<dbReference type="Gene3D" id="3.30.230.10">
    <property type="match status" value="1"/>
</dbReference>
<dbReference type="InterPro" id="IPR008269">
    <property type="entry name" value="Lon_proteolytic"/>
</dbReference>
<dbReference type="InterPro" id="IPR001478">
    <property type="entry name" value="PDZ"/>
</dbReference>
<feature type="transmembrane region" description="Helical" evidence="2">
    <location>
        <begin position="12"/>
        <end position="31"/>
    </location>
</feature>
<sequence length="347" mass="38573">MIYHKSKYRGLGLGIVLLLLVFVFCPLPYFIESPGTAQSSSRVIKFKAKPEYSTDKLLFTTVRIQQATPLTITLAQLTPFNDVISRKDLMADSNTAEYNQMEKYYMENAGNNAIEAAFKKAQQPIHKKYLGIYVMSILANSPAKKVLKVGDVISKIDGHRFASSAAFMHYIHTQRVYHQVTITYQRHGQTRVVKSTLMKLPQTKQVGLGISLVDHVHVQTKPRVQVKAGDIGGPSAGLMFTLQIYSQLTRHDLTHGRIIAGTGTITPEGKVGPIGGIDKKVYAANKAGAKVFLAPRDKVTKAKLKLDSHYQSNYQTAKKAAQRLHTSMKIVPVDNLNQAINYLEAHH</sequence>
<comment type="similarity">
    <text evidence="1">Belongs to the peptidase S16 family.</text>
</comment>
<evidence type="ECO:0000313" key="5">
    <source>
        <dbReference type="Proteomes" id="UP000831495"/>
    </source>
</evidence>